<accession>A0A2P7ZDK4</accession>
<dbReference type="InterPro" id="IPR029058">
    <property type="entry name" value="AB_hydrolase_fold"/>
</dbReference>
<dbReference type="SUPFAM" id="SSF53474">
    <property type="entry name" value="alpha/beta-Hydrolases"/>
    <property type="match status" value="1"/>
</dbReference>
<dbReference type="PRINTS" id="PR00412">
    <property type="entry name" value="EPOXHYDRLASE"/>
</dbReference>
<dbReference type="PANTHER" id="PTHR43329">
    <property type="entry name" value="EPOXIDE HYDROLASE"/>
    <property type="match status" value="1"/>
</dbReference>
<protein>
    <recommendedName>
        <fullName evidence="3">AB hydrolase-1 domain-containing protein</fullName>
    </recommendedName>
</protein>
<evidence type="ECO:0000313" key="4">
    <source>
        <dbReference type="EMBL" id="PSK46304.1"/>
    </source>
</evidence>
<evidence type="ECO:0000313" key="5">
    <source>
        <dbReference type="Proteomes" id="UP000243723"/>
    </source>
</evidence>
<keyword evidence="1" id="KW-0378">Hydrolase</keyword>
<gene>
    <name evidence="4" type="ORF">B9Z65_5272</name>
</gene>
<feature type="domain" description="AB hydrolase-1" evidence="3">
    <location>
        <begin position="33"/>
        <end position="133"/>
    </location>
</feature>
<evidence type="ECO:0000259" key="3">
    <source>
        <dbReference type="Pfam" id="PF00561"/>
    </source>
</evidence>
<sequence length="302" mass="34522">MPETFDHEGKPVTHGRARVNGIRMHYITAGQGPAIVLLHGTPKTHYYWYRLIPYLTPHFTVVAPDLRGFGATDKPPASEGYDSGTNASDISELMTQLSHARFYVHGEDRGGSYAYALASQNRDRVLGLSFCEMLLSDDLTRQTFFTPENISAQYEQRGVWNWHIPFFWMPHVPEMLIQGKEREFWTMFMVQECYNPDALEEGAVEEWVRQVRAPGGLRGVLETYRSHWKNVEVEREGLKVKLPKRMRVMTVGAPEFFGPLVEGQMKKAAEEVCHAEVFERCGHSLSLEAPDRMAAVLQKFLE</sequence>
<name>A0A2P7ZDK4_9PEZI</name>
<evidence type="ECO:0000256" key="2">
    <source>
        <dbReference type="ARBA" id="ARBA00038334"/>
    </source>
</evidence>
<keyword evidence="5" id="KW-1185">Reference proteome</keyword>
<comment type="similarity">
    <text evidence="2">Belongs to the AB hydrolase superfamily. Epoxide hydrolase family.</text>
</comment>
<proteinExistence type="inferred from homology"/>
<dbReference type="OrthoDB" id="284184at2759"/>
<dbReference type="EMBL" id="NHZQ01000236">
    <property type="protein sequence ID" value="PSK46304.1"/>
    <property type="molecule type" value="Genomic_DNA"/>
</dbReference>
<dbReference type="AlphaFoldDB" id="A0A2P7ZDK4"/>
<dbReference type="GO" id="GO:0016787">
    <property type="term" value="F:hydrolase activity"/>
    <property type="evidence" value="ECO:0007669"/>
    <property type="project" value="UniProtKB-KW"/>
</dbReference>
<organism evidence="4 5">
    <name type="scientific">Elsinoe australis</name>
    <dbReference type="NCBI Taxonomy" id="40998"/>
    <lineage>
        <taxon>Eukaryota</taxon>
        <taxon>Fungi</taxon>
        <taxon>Dikarya</taxon>
        <taxon>Ascomycota</taxon>
        <taxon>Pezizomycotina</taxon>
        <taxon>Dothideomycetes</taxon>
        <taxon>Dothideomycetidae</taxon>
        <taxon>Myriangiales</taxon>
        <taxon>Elsinoaceae</taxon>
        <taxon>Elsinoe</taxon>
    </lineage>
</organism>
<reference evidence="4 5" key="1">
    <citation type="submission" date="2017-05" db="EMBL/GenBank/DDBJ databases">
        <title>Draft genome sequence of Elsinoe australis.</title>
        <authorList>
            <person name="Cheng Q."/>
        </authorList>
    </citation>
    <scope>NUCLEOTIDE SEQUENCE [LARGE SCALE GENOMIC DNA]</scope>
    <source>
        <strain evidence="4 5">NL1</strain>
    </source>
</reference>
<dbReference type="Gene3D" id="3.40.50.1820">
    <property type="entry name" value="alpha/beta hydrolase"/>
    <property type="match status" value="1"/>
</dbReference>
<comment type="caution">
    <text evidence="4">The sequence shown here is derived from an EMBL/GenBank/DDBJ whole genome shotgun (WGS) entry which is preliminary data.</text>
</comment>
<dbReference type="Proteomes" id="UP000243723">
    <property type="component" value="Unassembled WGS sequence"/>
</dbReference>
<dbReference type="Pfam" id="PF00561">
    <property type="entry name" value="Abhydrolase_1"/>
    <property type="match status" value="1"/>
</dbReference>
<dbReference type="InterPro" id="IPR000073">
    <property type="entry name" value="AB_hydrolase_1"/>
</dbReference>
<dbReference type="InterPro" id="IPR000639">
    <property type="entry name" value="Epox_hydrolase-like"/>
</dbReference>
<dbReference type="STRING" id="40998.A0A2P7ZDK4"/>
<evidence type="ECO:0000256" key="1">
    <source>
        <dbReference type="ARBA" id="ARBA00022801"/>
    </source>
</evidence>